<organism evidence="7 8">
    <name type="scientific">Pterulicium gracile</name>
    <dbReference type="NCBI Taxonomy" id="1884261"/>
    <lineage>
        <taxon>Eukaryota</taxon>
        <taxon>Fungi</taxon>
        <taxon>Dikarya</taxon>
        <taxon>Basidiomycota</taxon>
        <taxon>Agaricomycotina</taxon>
        <taxon>Agaricomycetes</taxon>
        <taxon>Agaricomycetidae</taxon>
        <taxon>Agaricales</taxon>
        <taxon>Pleurotineae</taxon>
        <taxon>Pterulaceae</taxon>
        <taxon>Pterulicium</taxon>
    </lineage>
</organism>
<evidence type="ECO:0000256" key="2">
    <source>
        <dbReference type="ARBA" id="ARBA00022692"/>
    </source>
</evidence>
<keyword evidence="8" id="KW-1185">Reference proteome</keyword>
<dbReference type="EMBL" id="ML178852">
    <property type="protein sequence ID" value="TFK96946.1"/>
    <property type="molecule type" value="Genomic_DNA"/>
</dbReference>
<feature type="compositionally biased region" description="Low complexity" evidence="5">
    <location>
        <begin position="291"/>
        <end position="318"/>
    </location>
</feature>
<dbReference type="PANTHER" id="PTHR15549">
    <property type="entry name" value="PAIRED IMMUNOGLOBULIN-LIKE TYPE 2 RECEPTOR"/>
    <property type="match status" value="1"/>
</dbReference>
<evidence type="ECO:0000313" key="7">
    <source>
        <dbReference type="EMBL" id="TFK96946.1"/>
    </source>
</evidence>
<evidence type="ECO:0000256" key="5">
    <source>
        <dbReference type="SAM" id="MobiDB-lite"/>
    </source>
</evidence>
<keyword evidence="4 6" id="KW-0472">Membrane</keyword>
<evidence type="ECO:0000256" key="6">
    <source>
        <dbReference type="SAM" id="Phobius"/>
    </source>
</evidence>
<feature type="compositionally biased region" description="Polar residues" evidence="5">
    <location>
        <begin position="463"/>
        <end position="484"/>
    </location>
</feature>
<evidence type="ECO:0000313" key="8">
    <source>
        <dbReference type="Proteomes" id="UP000305067"/>
    </source>
</evidence>
<sequence>MSSSVQVLVDDSDAKVSYTDGWVELGDNLEYKSTTHGTRTNNIASLSFRFSGTKIGVYATVPLPGNGIEAPKVSCSVDGASIPSFTPKSTIPGEILYNYLQCESSALSTDTEHVLGVDVNTTVDKSWYLDYMIYETPVQGQNVLSGPDIGNSSIQIIVDEADSRVRFDPPDAWNLAGVIPEHESTTHFTTRGGATSTFSFSGTGIEVYGTLGLEESQNPFNVSFSIDGKSAGTYQSIDVERILRRMPFFSSGVLPDSEHTLVATYMTDGARTMFLDYFVYDVTPSRLLSGPSSLSIPSPTSSTTPSAPQSSSIAADPSPKQPERSPNDHIPNQAAIVGGVVAGVIALLLLTLGLLFWFRRRARAQHPGSPLNILSTGEPAYASPFLFKQVDGAGVLKLQASDNGYTSVHSSQIQHEPSYAQTEPTGSSSAPTGGGSSSISHWQYRRERRAPVLHLASGRDGPQSDSCSDLPSKFQPGSSLTFVA</sequence>
<dbReference type="GO" id="GO:0016020">
    <property type="term" value="C:membrane"/>
    <property type="evidence" value="ECO:0007669"/>
    <property type="project" value="UniProtKB-SubCell"/>
</dbReference>
<dbReference type="Proteomes" id="UP000305067">
    <property type="component" value="Unassembled WGS sequence"/>
</dbReference>
<dbReference type="AlphaFoldDB" id="A0A5C3Q608"/>
<evidence type="ECO:0000256" key="4">
    <source>
        <dbReference type="ARBA" id="ARBA00023136"/>
    </source>
</evidence>
<dbReference type="PANTHER" id="PTHR15549:SF26">
    <property type="entry name" value="AXIAL BUDDING PATTERN PROTEIN 2-RELATED"/>
    <property type="match status" value="1"/>
</dbReference>
<feature type="region of interest" description="Disordered" evidence="5">
    <location>
        <begin position="291"/>
        <end position="331"/>
    </location>
</feature>
<keyword evidence="3 6" id="KW-1133">Transmembrane helix</keyword>
<evidence type="ECO:0000256" key="3">
    <source>
        <dbReference type="ARBA" id="ARBA00022989"/>
    </source>
</evidence>
<proteinExistence type="predicted"/>
<protein>
    <submittedName>
        <fullName evidence="7">Uncharacterized protein</fullName>
    </submittedName>
</protein>
<dbReference type="Gene3D" id="2.60.120.260">
    <property type="entry name" value="Galactose-binding domain-like"/>
    <property type="match status" value="1"/>
</dbReference>
<accession>A0A5C3Q608</accession>
<comment type="subcellular location">
    <subcellularLocation>
        <location evidence="1">Membrane</location>
        <topology evidence="1">Single-pass membrane protein</topology>
    </subcellularLocation>
</comment>
<feature type="transmembrane region" description="Helical" evidence="6">
    <location>
        <begin position="334"/>
        <end position="358"/>
    </location>
</feature>
<reference evidence="7 8" key="1">
    <citation type="journal article" date="2019" name="Nat. Ecol. Evol.">
        <title>Megaphylogeny resolves global patterns of mushroom evolution.</title>
        <authorList>
            <person name="Varga T."/>
            <person name="Krizsan K."/>
            <person name="Foldi C."/>
            <person name="Dima B."/>
            <person name="Sanchez-Garcia M."/>
            <person name="Sanchez-Ramirez S."/>
            <person name="Szollosi G.J."/>
            <person name="Szarkandi J.G."/>
            <person name="Papp V."/>
            <person name="Albert L."/>
            <person name="Andreopoulos W."/>
            <person name="Angelini C."/>
            <person name="Antonin V."/>
            <person name="Barry K.W."/>
            <person name="Bougher N.L."/>
            <person name="Buchanan P."/>
            <person name="Buyck B."/>
            <person name="Bense V."/>
            <person name="Catcheside P."/>
            <person name="Chovatia M."/>
            <person name="Cooper J."/>
            <person name="Damon W."/>
            <person name="Desjardin D."/>
            <person name="Finy P."/>
            <person name="Geml J."/>
            <person name="Haridas S."/>
            <person name="Hughes K."/>
            <person name="Justo A."/>
            <person name="Karasinski D."/>
            <person name="Kautmanova I."/>
            <person name="Kiss B."/>
            <person name="Kocsube S."/>
            <person name="Kotiranta H."/>
            <person name="LaButti K.M."/>
            <person name="Lechner B.E."/>
            <person name="Liimatainen K."/>
            <person name="Lipzen A."/>
            <person name="Lukacs Z."/>
            <person name="Mihaltcheva S."/>
            <person name="Morgado L.N."/>
            <person name="Niskanen T."/>
            <person name="Noordeloos M.E."/>
            <person name="Ohm R.A."/>
            <person name="Ortiz-Santana B."/>
            <person name="Ovrebo C."/>
            <person name="Racz N."/>
            <person name="Riley R."/>
            <person name="Savchenko A."/>
            <person name="Shiryaev A."/>
            <person name="Soop K."/>
            <person name="Spirin V."/>
            <person name="Szebenyi C."/>
            <person name="Tomsovsky M."/>
            <person name="Tulloss R.E."/>
            <person name="Uehling J."/>
            <person name="Grigoriev I.V."/>
            <person name="Vagvolgyi C."/>
            <person name="Papp T."/>
            <person name="Martin F.M."/>
            <person name="Miettinen O."/>
            <person name="Hibbett D.S."/>
            <person name="Nagy L.G."/>
        </authorList>
    </citation>
    <scope>NUCLEOTIDE SEQUENCE [LARGE SCALE GENOMIC DNA]</scope>
    <source>
        <strain evidence="7 8">CBS 309.79</strain>
    </source>
</reference>
<dbReference type="OrthoDB" id="3265734at2759"/>
<feature type="compositionally biased region" description="Polar residues" evidence="5">
    <location>
        <begin position="407"/>
        <end position="425"/>
    </location>
</feature>
<dbReference type="InterPro" id="IPR051694">
    <property type="entry name" value="Immunoregulatory_rcpt-like"/>
</dbReference>
<dbReference type="GO" id="GO:0071944">
    <property type="term" value="C:cell periphery"/>
    <property type="evidence" value="ECO:0007669"/>
    <property type="project" value="UniProtKB-ARBA"/>
</dbReference>
<gene>
    <name evidence="7" type="ORF">BDV98DRAFT_597051</name>
</gene>
<evidence type="ECO:0000256" key="1">
    <source>
        <dbReference type="ARBA" id="ARBA00004167"/>
    </source>
</evidence>
<name>A0A5C3Q608_9AGAR</name>
<dbReference type="STRING" id="1884261.A0A5C3Q608"/>
<feature type="region of interest" description="Disordered" evidence="5">
    <location>
        <begin position="407"/>
        <end position="484"/>
    </location>
</feature>
<keyword evidence="2 6" id="KW-0812">Transmembrane</keyword>